<dbReference type="Pfam" id="PF08814">
    <property type="entry name" value="XisH"/>
    <property type="match status" value="1"/>
</dbReference>
<dbReference type="InterPro" id="IPR011335">
    <property type="entry name" value="Restrct_endonuc-II-like"/>
</dbReference>
<dbReference type="CDD" id="cd22366">
    <property type="entry name" value="XisH-like"/>
    <property type="match status" value="1"/>
</dbReference>
<dbReference type="SUPFAM" id="SSF52980">
    <property type="entry name" value="Restriction endonuclease-like"/>
    <property type="match status" value="1"/>
</dbReference>
<organism evidence="1 2">
    <name type="scientific">Synechocystis salina LEGE 00031</name>
    <dbReference type="NCBI Taxonomy" id="1828736"/>
    <lineage>
        <taxon>Bacteria</taxon>
        <taxon>Bacillati</taxon>
        <taxon>Cyanobacteriota</taxon>
        <taxon>Cyanophyceae</taxon>
        <taxon>Synechococcales</taxon>
        <taxon>Merismopediaceae</taxon>
        <taxon>Synechocystis</taxon>
    </lineage>
</organism>
<dbReference type="Proteomes" id="UP000658720">
    <property type="component" value="Unassembled WGS sequence"/>
</dbReference>
<evidence type="ECO:0000313" key="2">
    <source>
        <dbReference type="Proteomes" id="UP000658720"/>
    </source>
</evidence>
<proteinExistence type="predicted"/>
<reference evidence="1 2" key="1">
    <citation type="submission" date="2020-10" db="EMBL/GenBank/DDBJ databases">
        <authorList>
            <person name="Castelo-Branco R."/>
            <person name="Eusebio N."/>
            <person name="Adriana R."/>
            <person name="Vieira A."/>
            <person name="Brugerolle De Fraissinette N."/>
            <person name="Rezende De Castro R."/>
            <person name="Schneider M.P."/>
            <person name="Vasconcelos V."/>
            <person name="Leao P.N."/>
        </authorList>
    </citation>
    <scope>NUCLEOTIDE SEQUENCE [LARGE SCALE GENOMIC DNA]</scope>
    <source>
        <strain evidence="1 2">LEGE 00031</strain>
    </source>
</reference>
<protein>
    <submittedName>
        <fullName evidence="1">XisH family protein</fullName>
    </submittedName>
</protein>
<dbReference type="InterPro" id="IPR011856">
    <property type="entry name" value="tRNA_endonuc-like_dom_sf"/>
</dbReference>
<dbReference type="InterPro" id="IPR014919">
    <property type="entry name" value="XisH"/>
</dbReference>
<name>A0ABR9VZ19_9SYNC</name>
<accession>A0ABR9VZ19</accession>
<comment type="caution">
    <text evidence="1">The sequence shown here is derived from an EMBL/GenBank/DDBJ whole genome shotgun (WGS) entry which is preliminary data.</text>
</comment>
<dbReference type="Gene3D" id="3.40.1350.10">
    <property type="match status" value="1"/>
</dbReference>
<keyword evidence="2" id="KW-1185">Reference proteome</keyword>
<gene>
    <name evidence="1" type="ORF">IQ217_17640</name>
</gene>
<sequence>MPAKDLYHEAVKNALIKDGWTITADPYPIEYEDAELYPDLAIEKFISEEQRQRKIIIEIKSFLGPSMMKDFEMALGQYIFYRDLIQLGQDEYQEIYLAIKDEIYKTFFQRRSIQAVIKRHQLDLLVVNIEKEEVVQWIN</sequence>
<evidence type="ECO:0000313" key="1">
    <source>
        <dbReference type="EMBL" id="MBE9255623.1"/>
    </source>
</evidence>
<dbReference type="EMBL" id="JADEVV010000075">
    <property type="protein sequence ID" value="MBE9255623.1"/>
    <property type="molecule type" value="Genomic_DNA"/>
</dbReference>